<evidence type="ECO:0000313" key="3">
    <source>
        <dbReference type="Proteomes" id="UP000257109"/>
    </source>
</evidence>
<sequence length="105" mass="12121">MTEIRAHTEKHVEAEEDKEDCLLTKKAMPTIGRKIAHKAFCQDKRERLTIRSFLKGTGVGPLGDDCEHEQSRSQARDRSRTLGDRKHKQSHSQARDRSRTLGRRL</sequence>
<organism evidence="2 3">
    <name type="scientific">Mucuna pruriens</name>
    <name type="common">Velvet bean</name>
    <name type="synonym">Dolichos pruriens</name>
    <dbReference type="NCBI Taxonomy" id="157652"/>
    <lineage>
        <taxon>Eukaryota</taxon>
        <taxon>Viridiplantae</taxon>
        <taxon>Streptophyta</taxon>
        <taxon>Embryophyta</taxon>
        <taxon>Tracheophyta</taxon>
        <taxon>Spermatophyta</taxon>
        <taxon>Magnoliopsida</taxon>
        <taxon>eudicotyledons</taxon>
        <taxon>Gunneridae</taxon>
        <taxon>Pentapetalae</taxon>
        <taxon>rosids</taxon>
        <taxon>fabids</taxon>
        <taxon>Fabales</taxon>
        <taxon>Fabaceae</taxon>
        <taxon>Papilionoideae</taxon>
        <taxon>50 kb inversion clade</taxon>
        <taxon>NPAAA clade</taxon>
        <taxon>indigoferoid/millettioid clade</taxon>
        <taxon>Phaseoleae</taxon>
        <taxon>Mucuna</taxon>
    </lineage>
</organism>
<reference evidence="2" key="1">
    <citation type="submission" date="2018-05" db="EMBL/GenBank/DDBJ databases">
        <title>Draft genome of Mucuna pruriens seed.</title>
        <authorList>
            <person name="Nnadi N.E."/>
            <person name="Vos R."/>
            <person name="Hasami M.H."/>
            <person name="Devisetty U.K."/>
            <person name="Aguiy J.C."/>
        </authorList>
    </citation>
    <scope>NUCLEOTIDE SEQUENCE [LARGE SCALE GENOMIC DNA]</scope>
    <source>
        <strain evidence="2">JCA_2017</strain>
    </source>
</reference>
<dbReference type="EMBL" id="QJKJ01003029">
    <property type="protein sequence ID" value="RDY00322.1"/>
    <property type="molecule type" value="Genomic_DNA"/>
</dbReference>
<proteinExistence type="predicted"/>
<accession>A0A371HC07</accession>
<protein>
    <submittedName>
        <fullName evidence="2">Uncharacterized protein</fullName>
    </submittedName>
</protein>
<gene>
    <name evidence="2" type="ORF">CR513_16513</name>
</gene>
<dbReference type="Proteomes" id="UP000257109">
    <property type="component" value="Unassembled WGS sequence"/>
</dbReference>
<comment type="caution">
    <text evidence="2">The sequence shown here is derived from an EMBL/GenBank/DDBJ whole genome shotgun (WGS) entry which is preliminary data.</text>
</comment>
<name>A0A371HC07_MUCPR</name>
<evidence type="ECO:0000313" key="2">
    <source>
        <dbReference type="EMBL" id="RDY00322.1"/>
    </source>
</evidence>
<feature type="compositionally biased region" description="Basic and acidic residues" evidence="1">
    <location>
        <begin position="68"/>
        <end position="84"/>
    </location>
</feature>
<keyword evidence="3" id="KW-1185">Reference proteome</keyword>
<evidence type="ECO:0000256" key="1">
    <source>
        <dbReference type="SAM" id="MobiDB-lite"/>
    </source>
</evidence>
<feature type="region of interest" description="Disordered" evidence="1">
    <location>
        <begin position="55"/>
        <end position="105"/>
    </location>
</feature>
<feature type="non-terminal residue" evidence="2">
    <location>
        <position position="1"/>
    </location>
</feature>
<dbReference type="AlphaFoldDB" id="A0A371HC07"/>